<dbReference type="InterPro" id="IPR051169">
    <property type="entry name" value="NADH-Q_oxidoreductase"/>
</dbReference>
<keyword evidence="4" id="KW-0274">FAD</keyword>
<proteinExistence type="inferred from homology"/>
<evidence type="ECO:0000256" key="2">
    <source>
        <dbReference type="ARBA" id="ARBA00005272"/>
    </source>
</evidence>
<comment type="cofactor">
    <cofactor evidence="1">
        <name>FAD</name>
        <dbReference type="ChEBI" id="CHEBI:57692"/>
    </cofactor>
</comment>
<sequence>MAAKPRIVILGAGYAGMMAAKQLQKNVGTDRANVTLVNKHDYHYQTTWLHEPAAGTMHHDKARVEIRKVLNPARINIVQDTVQHVRTEEKKVILKDGDDLFYDYLIIGLGAIGETFGIEGVYEHSYHKWTLDGARELKDQIELQFAQYQNQENQDELTFIVAGAGFTGIEFIGELTDRVPELCEHYDVPREKIRMYVIEAAPSALPGFDPELVEYAMNLLEQRGVEFKINKPISEVQEGRVILKDGEEISANTIVWATGVRGNPIIEDAGIEANRARVKVEPDLRAPGHEDVFIVGDCSLIIDEETERPFPPTAQIASQQGVKAAENVASMIMGGTPTAFKPEILGTLASLGGKEAMGTVKKRKLFGRKAFFMKHMGDNRNLMRLGGLPLVLTKGRNPI</sequence>
<dbReference type="PRINTS" id="PR00368">
    <property type="entry name" value="FADPNR"/>
</dbReference>
<feature type="domain" description="FAD/NAD(P)-binding" evidence="6">
    <location>
        <begin position="6"/>
        <end position="321"/>
    </location>
</feature>
<dbReference type="Proteomes" id="UP000198853">
    <property type="component" value="Unassembled WGS sequence"/>
</dbReference>
<keyword evidence="8" id="KW-1185">Reference proteome</keyword>
<dbReference type="InterPro" id="IPR036188">
    <property type="entry name" value="FAD/NAD-bd_sf"/>
</dbReference>
<evidence type="ECO:0000313" key="7">
    <source>
        <dbReference type="EMBL" id="SDI81633.1"/>
    </source>
</evidence>
<organism evidence="7 8">
    <name type="scientific">Natribacillus halophilus</name>
    <dbReference type="NCBI Taxonomy" id="549003"/>
    <lineage>
        <taxon>Bacteria</taxon>
        <taxon>Bacillati</taxon>
        <taxon>Bacillota</taxon>
        <taxon>Bacilli</taxon>
        <taxon>Bacillales</taxon>
        <taxon>Bacillaceae</taxon>
        <taxon>Natribacillus</taxon>
    </lineage>
</organism>
<dbReference type="GO" id="GO:0019646">
    <property type="term" value="P:aerobic electron transport chain"/>
    <property type="evidence" value="ECO:0007669"/>
    <property type="project" value="TreeGrafter"/>
</dbReference>
<dbReference type="GO" id="GO:0003955">
    <property type="term" value="F:NAD(P)H dehydrogenase (quinone) activity"/>
    <property type="evidence" value="ECO:0007669"/>
    <property type="project" value="TreeGrafter"/>
</dbReference>
<dbReference type="OrthoDB" id="9781621at2"/>
<dbReference type="RefSeq" id="WP_090398185.1">
    <property type="nucleotide sequence ID" value="NZ_FNEN01000006.1"/>
</dbReference>
<dbReference type="Gene3D" id="3.50.50.100">
    <property type="match status" value="1"/>
</dbReference>
<keyword evidence="3" id="KW-0285">Flavoprotein</keyword>
<dbReference type="InterPro" id="IPR023753">
    <property type="entry name" value="FAD/NAD-binding_dom"/>
</dbReference>
<evidence type="ECO:0000313" key="8">
    <source>
        <dbReference type="Proteomes" id="UP000198853"/>
    </source>
</evidence>
<dbReference type="AlphaFoldDB" id="A0A1G8NN65"/>
<reference evidence="7 8" key="1">
    <citation type="submission" date="2016-10" db="EMBL/GenBank/DDBJ databases">
        <authorList>
            <person name="de Groot N.N."/>
        </authorList>
    </citation>
    <scope>NUCLEOTIDE SEQUENCE [LARGE SCALE GENOMIC DNA]</scope>
    <source>
        <strain evidence="7 8">DSM 21771</strain>
    </source>
</reference>
<evidence type="ECO:0000256" key="1">
    <source>
        <dbReference type="ARBA" id="ARBA00001974"/>
    </source>
</evidence>
<dbReference type="Pfam" id="PF07992">
    <property type="entry name" value="Pyr_redox_2"/>
    <property type="match status" value="1"/>
</dbReference>
<evidence type="ECO:0000256" key="5">
    <source>
        <dbReference type="ARBA" id="ARBA00023002"/>
    </source>
</evidence>
<evidence type="ECO:0000256" key="4">
    <source>
        <dbReference type="ARBA" id="ARBA00022827"/>
    </source>
</evidence>
<evidence type="ECO:0000259" key="6">
    <source>
        <dbReference type="Pfam" id="PF07992"/>
    </source>
</evidence>
<gene>
    <name evidence="7" type="ORF">SAMN04488123_106165</name>
</gene>
<accession>A0A1G8NN65</accession>
<name>A0A1G8NN65_9BACI</name>
<protein>
    <submittedName>
        <fullName evidence="7">NADH dehydrogenase</fullName>
    </submittedName>
</protein>
<dbReference type="PANTHER" id="PTHR42913">
    <property type="entry name" value="APOPTOSIS-INDUCING FACTOR 1"/>
    <property type="match status" value="1"/>
</dbReference>
<dbReference type="PANTHER" id="PTHR42913:SF3">
    <property type="entry name" value="64 KDA MITOCHONDRIAL NADH DEHYDROGENASE (EUROFUNG)"/>
    <property type="match status" value="1"/>
</dbReference>
<keyword evidence="5" id="KW-0560">Oxidoreductase</keyword>
<evidence type="ECO:0000256" key="3">
    <source>
        <dbReference type="ARBA" id="ARBA00022630"/>
    </source>
</evidence>
<dbReference type="SUPFAM" id="SSF51905">
    <property type="entry name" value="FAD/NAD(P)-binding domain"/>
    <property type="match status" value="1"/>
</dbReference>
<dbReference type="EMBL" id="FNEN01000006">
    <property type="protein sequence ID" value="SDI81633.1"/>
    <property type="molecule type" value="Genomic_DNA"/>
</dbReference>
<comment type="similarity">
    <text evidence="2">Belongs to the NADH dehydrogenase family.</text>
</comment>